<evidence type="ECO:0000256" key="3">
    <source>
        <dbReference type="ARBA" id="ARBA00022692"/>
    </source>
</evidence>
<dbReference type="Pfam" id="PF03706">
    <property type="entry name" value="LPG_synthase_TM"/>
    <property type="match status" value="1"/>
</dbReference>
<keyword evidence="5 7" id="KW-0472">Membrane</keyword>
<evidence type="ECO:0000256" key="5">
    <source>
        <dbReference type="ARBA" id="ARBA00023136"/>
    </source>
</evidence>
<dbReference type="PANTHER" id="PTHR39087">
    <property type="entry name" value="UPF0104 MEMBRANE PROTEIN MJ1595"/>
    <property type="match status" value="1"/>
</dbReference>
<feature type="transmembrane region" description="Helical" evidence="7">
    <location>
        <begin position="224"/>
        <end position="248"/>
    </location>
</feature>
<evidence type="ECO:0000313" key="8">
    <source>
        <dbReference type="EMBL" id="GGL89760.1"/>
    </source>
</evidence>
<dbReference type="PANTHER" id="PTHR39087:SF2">
    <property type="entry name" value="UPF0104 MEMBRANE PROTEIN MJ1595"/>
    <property type="match status" value="1"/>
</dbReference>
<feature type="compositionally biased region" description="Acidic residues" evidence="6">
    <location>
        <begin position="88"/>
        <end position="101"/>
    </location>
</feature>
<dbReference type="EMBL" id="BMNA01000001">
    <property type="protein sequence ID" value="GGL89760.1"/>
    <property type="molecule type" value="Genomic_DNA"/>
</dbReference>
<proteinExistence type="predicted"/>
<evidence type="ECO:0000256" key="2">
    <source>
        <dbReference type="ARBA" id="ARBA00022475"/>
    </source>
</evidence>
<dbReference type="AlphaFoldDB" id="A0A917WAW3"/>
<name>A0A917WAW3_9ACTN</name>
<dbReference type="GO" id="GO:0005886">
    <property type="term" value="C:plasma membrane"/>
    <property type="evidence" value="ECO:0007669"/>
    <property type="project" value="UniProtKB-SubCell"/>
</dbReference>
<evidence type="ECO:0000256" key="4">
    <source>
        <dbReference type="ARBA" id="ARBA00022989"/>
    </source>
</evidence>
<keyword evidence="4 7" id="KW-1133">Transmembrane helix</keyword>
<keyword evidence="3 7" id="KW-0812">Transmembrane</keyword>
<sequence length="446" mass="46837">MNTAADHGTADATGPAGGAPAQGPDGRDAPAPAAPDAAGSHPWRPRARRTARGAGPVRTGGSGPENPAAATRTSAGADAEVQARATLVEDEVEREVEEELGDAGRPHRRPWWQHALRLAALVVVAVVVVAVLRDKVPSPHEVLLAFRTADWGWVVAAFVLQLASIGMLIRQQRRLLRAFGVPVPLSRVFAITYSSTAISMSMPAGSALGAGYSYRQYRKNGASAATAAAVLLLSGVLSLLALILLYLIGLGLSASGRIASLGGDNPVLAVVLGVLVVAVIVGAAVWLSRRSGRIDPRPPATPRLDRWGVGHPRTAAVLRQVLLTGRRAARVEPHDWRLALLTSALNWGLDLACLWASCLAFEIDLNLFRVALIYLGVQVIRQIPITPGGVGVIEASLLAALVAAGAANAPAAAAVLVYRLFAAWMIIPIGFVMLALLRRRPGRRES</sequence>
<feature type="transmembrane region" description="Helical" evidence="7">
    <location>
        <begin position="268"/>
        <end position="287"/>
    </location>
</feature>
<reference evidence="8" key="2">
    <citation type="submission" date="2020-09" db="EMBL/GenBank/DDBJ databases">
        <authorList>
            <person name="Sun Q."/>
            <person name="Zhou Y."/>
        </authorList>
    </citation>
    <scope>NUCLEOTIDE SEQUENCE</scope>
    <source>
        <strain evidence="8">CGMCC 4.7308</strain>
    </source>
</reference>
<feature type="transmembrane region" description="Helical" evidence="7">
    <location>
        <begin position="392"/>
        <end position="411"/>
    </location>
</feature>
<feature type="transmembrane region" description="Helical" evidence="7">
    <location>
        <begin position="152"/>
        <end position="169"/>
    </location>
</feature>
<evidence type="ECO:0000313" key="9">
    <source>
        <dbReference type="Proteomes" id="UP000655208"/>
    </source>
</evidence>
<reference evidence="8" key="1">
    <citation type="journal article" date="2014" name="Int. J. Syst. Evol. Microbiol.">
        <title>Complete genome sequence of Corynebacterium casei LMG S-19264T (=DSM 44701T), isolated from a smear-ripened cheese.</title>
        <authorList>
            <consortium name="US DOE Joint Genome Institute (JGI-PGF)"/>
            <person name="Walter F."/>
            <person name="Albersmeier A."/>
            <person name="Kalinowski J."/>
            <person name="Ruckert C."/>
        </authorList>
    </citation>
    <scope>NUCLEOTIDE SEQUENCE</scope>
    <source>
        <strain evidence="8">CGMCC 4.7308</strain>
    </source>
</reference>
<feature type="transmembrane region" description="Helical" evidence="7">
    <location>
        <begin position="417"/>
        <end position="437"/>
    </location>
</feature>
<feature type="compositionally biased region" description="Low complexity" evidence="6">
    <location>
        <begin position="68"/>
        <end position="79"/>
    </location>
</feature>
<feature type="region of interest" description="Disordered" evidence="6">
    <location>
        <begin position="1"/>
        <end position="107"/>
    </location>
</feature>
<evidence type="ECO:0000256" key="1">
    <source>
        <dbReference type="ARBA" id="ARBA00004651"/>
    </source>
</evidence>
<dbReference type="NCBIfam" id="TIGR00374">
    <property type="entry name" value="flippase-like domain"/>
    <property type="match status" value="1"/>
</dbReference>
<evidence type="ECO:0000256" key="6">
    <source>
        <dbReference type="SAM" id="MobiDB-lite"/>
    </source>
</evidence>
<comment type="subcellular location">
    <subcellularLocation>
        <location evidence="1">Cell membrane</location>
        <topology evidence="1">Multi-pass membrane protein</topology>
    </subcellularLocation>
</comment>
<comment type="caution">
    <text evidence="8">The sequence shown here is derived from an EMBL/GenBank/DDBJ whole genome shotgun (WGS) entry which is preliminary data.</text>
</comment>
<dbReference type="RefSeq" id="WP_188940006.1">
    <property type="nucleotide sequence ID" value="NZ_BMNA01000001.1"/>
</dbReference>
<keyword evidence="9" id="KW-1185">Reference proteome</keyword>
<gene>
    <name evidence="8" type="ORF">GCM10011594_06710</name>
</gene>
<protein>
    <submittedName>
        <fullName evidence="8">Uncharacterized protein</fullName>
    </submittedName>
</protein>
<keyword evidence="2" id="KW-1003">Cell membrane</keyword>
<feature type="compositionally biased region" description="Low complexity" evidence="6">
    <location>
        <begin position="1"/>
        <end position="39"/>
    </location>
</feature>
<evidence type="ECO:0000256" key="7">
    <source>
        <dbReference type="SAM" id="Phobius"/>
    </source>
</evidence>
<dbReference type="Proteomes" id="UP000655208">
    <property type="component" value="Unassembled WGS sequence"/>
</dbReference>
<dbReference type="InterPro" id="IPR022791">
    <property type="entry name" value="L-PG_synthase/AglD"/>
</dbReference>
<organism evidence="8 9">
    <name type="scientific">Nakamurella endophytica</name>
    <dbReference type="NCBI Taxonomy" id="1748367"/>
    <lineage>
        <taxon>Bacteria</taxon>
        <taxon>Bacillati</taxon>
        <taxon>Actinomycetota</taxon>
        <taxon>Actinomycetes</taxon>
        <taxon>Nakamurellales</taxon>
        <taxon>Nakamurellaceae</taxon>
        <taxon>Nakamurella</taxon>
    </lineage>
</organism>
<feature type="transmembrane region" description="Helical" evidence="7">
    <location>
        <begin position="115"/>
        <end position="132"/>
    </location>
</feature>
<accession>A0A917WAW3</accession>